<accession>A0ABW3UUH6</accession>
<comment type="caution">
    <text evidence="1">The sequence shown here is derived from an EMBL/GenBank/DDBJ whole genome shotgun (WGS) entry which is preliminary data.</text>
</comment>
<dbReference type="RefSeq" id="WP_345589408.1">
    <property type="nucleotide sequence ID" value="NZ_BAABJG010000017.1"/>
</dbReference>
<reference evidence="2" key="1">
    <citation type="journal article" date="2019" name="Int. J. Syst. Evol. Microbiol.">
        <title>The Global Catalogue of Microorganisms (GCM) 10K type strain sequencing project: providing services to taxonomists for standard genome sequencing and annotation.</title>
        <authorList>
            <consortium name="The Broad Institute Genomics Platform"/>
            <consortium name="The Broad Institute Genome Sequencing Center for Infectious Disease"/>
            <person name="Wu L."/>
            <person name="Ma J."/>
        </authorList>
    </citation>
    <scope>NUCLEOTIDE SEQUENCE [LARGE SCALE GENOMIC DNA]</scope>
    <source>
        <strain evidence="2">CCUG 53270</strain>
    </source>
</reference>
<dbReference type="EMBL" id="JBHTLU010000041">
    <property type="protein sequence ID" value="MFD1224057.1"/>
    <property type="molecule type" value="Genomic_DNA"/>
</dbReference>
<sequence length="87" mass="10023">MSGKSFDAMMEAIKQAKGVSLDTMQELYHQLAEKYRAFLVEQDQDAVREYPHPQYGTLRASHLDIITCRQPRYVSPRSSASWAIRAF</sequence>
<evidence type="ECO:0000313" key="1">
    <source>
        <dbReference type="EMBL" id="MFD1224057.1"/>
    </source>
</evidence>
<protein>
    <submittedName>
        <fullName evidence="1">Uncharacterized protein</fullName>
    </submittedName>
</protein>
<dbReference type="Proteomes" id="UP001597180">
    <property type="component" value="Unassembled WGS sequence"/>
</dbReference>
<organism evidence="1 2">
    <name type="scientific">Paenibacillus vulneris</name>
    <dbReference type="NCBI Taxonomy" id="1133364"/>
    <lineage>
        <taxon>Bacteria</taxon>
        <taxon>Bacillati</taxon>
        <taxon>Bacillota</taxon>
        <taxon>Bacilli</taxon>
        <taxon>Bacillales</taxon>
        <taxon>Paenibacillaceae</taxon>
        <taxon>Paenibacillus</taxon>
    </lineage>
</organism>
<keyword evidence="2" id="KW-1185">Reference proteome</keyword>
<name>A0ABW3UUH6_9BACL</name>
<gene>
    <name evidence="1" type="ORF">ACFQ4B_28440</name>
</gene>
<evidence type="ECO:0000313" key="2">
    <source>
        <dbReference type="Proteomes" id="UP001597180"/>
    </source>
</evidence>
<proteinExistence type="predicted"/>